<keyword evidence="3" id="KW-0378">Hydrolase</keyword>
<dbReference type="PANTHER" id="PTHR42733:SF13">
    <property type="entry name" value="DJ-1_PFPI DOMAIN-CONTAINING PROTEIN"/>
    <property type="match status" value="1"/>
</dbReference>
<dbReference type="AlphaFoldDB" id="A0A645FKQ2"/>
<dbReference type="EMBL" id="VSSQ01060735">
    <property type="protein sequence ID" value="MPN14142.1"/>
    <property type="molecule type" value="Genomic_DNA"/>
</dbReference>
<dbReference type="InterPro" id="IPR006286">
    <property type="entry name" value="C56_PfpI-like"/>
</dbReference>
<dbReference type="PROSITE" id="PS51276">
    <property type="entry name" value="PEPTIDASE_C56_PFPI"/>
    <property type="match status" value="1"/>
</dbReference>
<keyword evidence="3" id="KW-0326">Glycosidase</keyword>
<sequence>MGKYNTAVDATYSPQSLMENLPSAVIIPGGWAPDKLRMSVEIVSLVAEMHRTRKVIASICHGGSVLVSAGILQGHQVTSFPSIKDDMQCAGAIWVDEPVVISDKLITSRKPSDLPFFTKAILEVLGKK</sequence>
<protein>
    <submittedName>
        <fullName evidence="3">General stress protein 18</fullName>
        <ecNumber evidence="3">3.2.-.-</ecNumber>
    </submittedName>
</protein>
<comment type="caution">
    <text evidence="3">The sequence shown here is derived from an EMBL/GenBank/DDBJ whole genome shotgun (WGS) entry which is preliminary data.</text>
</comment>
<organism evidence="3">
    <name type="scientific">bioreactor metagenome</name>
    <dbReference type="NCBI Taxonomy" id="1076179"/>
    <lineage>
        <taxon>unclassified sequences</taxon>
        <taxon>metagenomes</taxon>
        <taxon>ecological metagenomes</taxon>
    </lineage>
</organism>
<comment type="similarity">
    <text evidence="1">Belongs to the peptidase C56 family.</text>
</comment>
<name>A0A645FKQ2_9ZZZZ</name>
<dbReference type="Pfam" id="PF01965">
    <property type="entry name" value="DJ-1_PfpI"/>
    <property type="match status" value="1"/>
</dbReference>
<feature type="domain" description="DJ-1/PfpI" evidence="2">
    <location>
        <begin position="18"/>
        <end position="123"/>
    </location>
</feature>
<dbReference type="InterPro" id="IPR002818">
    <property type="entry name" value="DJ-1/PfpI"/>
</dbReference>
<evidence type="ECO:0000259" key="2">
    <source>
        <dbReference type="Pfam" id="PF01965"/>
    </source>
</evidence>
<dbReference type="InterPro" id="IPR029062">
    <property type="entry name" value="Class_I_gatase-like"/>
</dbReference>
<dbReference type="PANTHER" id="PTHR42733">
    <property type="entry name" value="DJ-1 PROTEIN"/>
    <property type="match status" value="1"/>
</dbReference>
<dbReference type="SUPFAM" id="SSF52317">
    <property type="entry name" value="Class I glutamine amidotransferase-like"/>
    <property type="match status" value="1"/>
</dbReference>
<gene>
    <name evidence="3" type="primary">yfkM_2</name>
    <name evidence="3" type="ORF">SDC9_161468</name>
</gene>
<reference evidence="3" key="1">
    <citation type="submission" date="2019-08" db="EMBL/GenBank/DDBJ databases">
        <authorList>
            <person name="Kucharzyk K."/>
            <person name="Murdoch R.W."/>
            <person name="Higgins S."/>
            <person name="Loffler F."/>
        </authorList>
    </citation>
    <scope>NUCLEOTIDE SEQUENCE</scope>
</reference>
<dbReference type="EC" id="3.2.-.-" evidence="3"/>
<evidence type="ECO:0000256" key="1">
    <source>
        <dbReference type="ARBA" id="ARBA00008542"/>
    </source>
</evidence>
<dbReference type="Gene3D" id="3.40.50.880">
    <property type="match status" value="1"/>
</dbReference>
<proteinExistence type="inferred from homology"/>
<accession>A0A645FKQ2</accession>
<evidence type="ECO:0000313" key="3">
    <source>
        <dbReference type="EMBL" id="MPN14142.1"/>
    </source>
</evidence>
<dbReference type="GO" id="GO:0016798">
    <property type="term" value="F:hydrolase activity, acting on glycosyl bonds"/>
    <property type="evidence" value="ECO:0007669"/>
    <property type="project" value="UniProtKB-KW"/>
</dbReference>